<gene>
    <name evidence="1" type="ORF">FFUJ_14928</name>
</gene>
<evidence type="ECO:0000313" key="1">
    <source>
        <dbReference type="EMBL" id="CCT76280.1"/>
    </source>
</evidence>
<proteinExistence type="predicted"/>
<accession>S0EQ49</accession>
<keyword evidence="2" id="KW-1185">Reference proteome</keyword>
<dbReference type="STRING" id="1279085.S0EQ49"/>
<evidence type="ECO:0000313" key="2">
    <source>
        <dbReference type="Proteomes" id="UP000016800"/>
    </source>
</evidence>
<dbReference type="AlphaFoldDB" id="S0EQ49"/>
<protein>
    <submittedName>
        <fullName evidence="1">Uncharacterized protein</fullName>
    </submittedName>
</protein>
<dbReference type="RefSeq" id="XP_023438326.1">
    <property type="nucleotide sequence ID" value="XM_023571238.1"/>
</dbReference>
<dbReference type="Proteomes" id="UP000016800">
    <property type="component" value="Chromosome XII"/>
</dbReference>
<dbReference type="GeneID" id="35408290"/>
<name>S0EQ49_GIBF5</name>
<dbReference type="HOGENOM" id="CLU_034568_1_0_1"/>
<dbReference type="VEuPathDB" id="FungiDB:FFUJ_14928"/>
<organism evidence="1 2">
    <name type="scientific">Gibberella fujikuroi (strain CBS 195.34 / IMI 58289 / NRRL A-6831)</name>
    <name type="common">Bakanae and foot rot disease fungus</name>
    <name type="synonym">Fusarium fujikuroi</name>
    <dbReference type="NCBI Taxonomy" id="1279085"/>
    <lineage>
        <taxon>Eukaryota</taxon>
        <taxon>Fungi</taxon>
        <taxon>Dikarya</taxon>
        <taxon>Ascomycota</taxon>
        <taxon>Pezizomycotina</taxon>
        <taxon>Sordariomycetes</taxon>
        <taxon>Hypocreomycetidae</taxon>
        <taxon>Hypocreales</taxon>
        <taxon>Nectriaceae</taxon>
        <taxon>Fusarium</taxon>
        <taxon>Fusarium fujikuroi species complex</taxon>
    </lineage>
</organism>
<reference evidence="2" key="1">
    <citation type="journal article" date="2013" name="PLoS Pathog.">
        <title>Deciphering the cryptic genome: genome-wide analyses of the rice pathogen Fusarium fujikuroi reveal complex regulation of secondary metabolism and novel metabolites.</title>
        <authorList>
            <person name="Wiemann P."/>
            <person name="Sieber C.M."/>
            <person name="von Bargen K.W."/>
            <person name="Studt L."/>
            <person name="Niehaus E.M."/>
            <person name="Espino J.J."/>
            <person name="Huss K."/>
            <person name="Michielse C.B."/>
            <person name="Albermann S."/>
            <person name="Wagner D."/>
            <person name="Bergner S.V."/>
            <person name="Connolly L.R."/>
            <person name="Fischer A."/>
            <person name="Reuter G."/>
            <person name="Kleigrewe K."/>
            <person name="Bald T."/>
            <person name="Wingfield B.D."/>
            <person name="Ophir R."/>
            <person name="Freeman S."/>
            <person name="Hippler M."/>
            <person name="Smith K.M."/>
            <person name="Brown D.W."/>
            <person name="Proctor R.H."/>
            <person name="Munsterkotter M."/>
            <person name="Freitag M."/>
            <person name="Humpf H.U."/>
            <person name="Guldener U."/>
            <person name="Tudzynski B."/>
        </authorList>
    </citation>
    <scope>NUCLEOTIDE SEQUENCE [LARGE SCALE GENOMIC DNA]</scope>
    <source>
        <strain evidence="2">CBS 195.34 / IMI 58289 / NRRL A-6831</strain>
    </source>
</reference>
<sequence length="418" mass="48299">MHLISPSSTNAIPMTTKLSYIDHVRKRTQTNPCLKPFVDYLVKEPRFRSRVHILDIHTSPSSVFQAVEIPEEEISRIYQHSPLVCTRIVLVENINSRLMSRIGEALDIDPFFFAGHVITDFKDIEKAPLPPSLATLPSIAAEKGYLNIHFQQVLDLGSSATFGNVAYSLKSVYLHLIGRQLGLGRGCCSMLVKRLKNTSTSICLLLVDLPITRVQAEFQKTFPATRLHGGIEDFEQSASSSALSYQSADKYWNNYSILSCLLYYFGSNHSMFQDVPVTILGLAYYPVRIILNEWNVYTSLVSRYSKYYEYSISDITYRLHNDDIIDLQRWRRRSQQSQHKLTALVDFINFHLEEEPKQKRWTLVLQDIRYLQRQIEIYKQMLAVATSMVQILDSRRSIVEALHIKRLTFCYVELRLEE</sequence>
<dbReference type="EMBL" id="HF679034">
    <property type="protein sequence ID" value="CCT76280.1"/>
    <property type="molecule type" value="Genomic_DNA"/>
</dbReference>